<accession>A0ACB9R2F1</accession>
<sequence length="78" mass="8692">MEGASLDCPNDGKTDVWRCTAEIEGHAECSTIFMQRACFRLPHRRQGRAKLWSGLGFARSRIITAISLAFSNSPHGNR</sequence>
<gene>
    <name evidence="1" type="ORF">MLD38_011417</name>
</gene>
<dbReference type="Proteomes" id="UP001057402">
    <property type="component" value="Chromosome 4"/>
</dbReference>
<evidence type="ECO:0000313" key="2">
    <source>
        <dbReference type="Proteomes" id="UP001057402"/>
    </source>
</evidence>
<proteinExistence type="predicted"/>
<organism evidence="1 2">
    <name type="scientific">Melastoma candidum</name>
    <dbReference type="NCBI Taxonomy" id="119954"/>
    <lineage>
        <taxon>Eukaryota</taxon>
        <taxon>Viridiplantae</taxon>
        <taxon>Streptophyta</taxon>
        <taxon>Embryophyta</taxon>
        <taxon>Tracheophyta</taxon>
        <taxon>Spermatophyta</taxon>
        <taxon>Magnoliopsida</taxon>
        <taxon>eudicotyledons</taxon>
        <taxon>Gunneridae</taxon>
        <taxon>Pentapetalae</taxon>
        <taxon>rosids</taxon>
        <taxon>malvids</taxon>
        <taxon>Myrtales</taxon>
        <taxon>Melastomataceae</taxon>
        <taxon>Melastomatoideae</taxon>
        <taxon>Melastomateae</taxon>
        <taxon>Melastoma</taxon>
    </lineage>
</organism>
<name>A0ACB9R2F1_9MYRT</name>
<evidence type="ECO:0000313" key="1">
    <source>
        <dbReference type="EMBL" id="KAI4373276.1"/>
    </source>
</evidence>
<keyword evidence="2" id="KW-1185">Reference proteome</keyword>
<reference evidence="2" key="1">
    <citation type="journal article" date="2023" name="Front. Plant Sci.">
        <title>Chromosomal-level genome assembly of Melastoma candidum provides insights into trichome evolution.</title>
        <authorList>
            <person name="Zhong Y."/>
            <person name="Wu W."/>
            <person name="Sun C."/>
            <person name="Zou P."/>
            <person name="Liu Y."/>
            <person name="Dai S."/>
            <person name="Zhou R."/>
        </authorList>
    </citation>
    <scope>NUCLEOTIDE SEQUENCE [LARGE SCALE GENOMIC DNA]</scope>
</reference>
<protein>
    <submittedName>
        <fullName evidence="1">Uncharacterized protein</fullName>
    </submittedName>
</protein>
<comment type="caution">
    <text evidence="1">The sequence shown here is derived from an EMBL/GenBank/DDBJ whole genome shotgun (WGS) entry which is preliminary data.</text>
</comment>
<dbReference type="EMBL" id="CM042883">
    <property type="protein sequence ID" value="KAI4373276.1"/>
    <property type="molecule type" value="Genomic_DNA"/>
</dbReference>